<reference evidence="12" key="1">
    <citation type="journal article" date="2014" name="Proc. Natl. Acad. Sci. U.S.A.">
        <title>Extensive sampling of basidiomycete genomes demonstrates inadequacy of the white-rot/brown-rot paradigm for wood decay fungi.</title>
        <authorList>
            <person name="Riley R."/>
            <person name="Salamov A.A."/>
            <person name="Brown D.W."/>
            <person name="Nagy L.G."/>
            <person name="Floudas D."/>
            <person name="Held B.W."/>
            <person name="Levasseur A."/>
            <person name="Lombard V."/>
            <person name="Morin E."/>
            <person name="Otillar R."/>
            <person name="Lindquist E.A."/>
            <person name="Sun H."/>
            <person name="LaButti K.M."/>
            <person name="Schmutz J."/>
            <person name="Jabbour D."/>
            <person name="Luo H."/>
            <person name="Baker S.E."/>
            <person name="Pisabarro A.G."/>
            <person name="Walton J.D."/>
            <person name="Blanchette R.A."/>
            <person name="Henrissat B."/>
            <person name="Martin F."/>
            <person name="Cullen D."/>
            <person name="Hibbett D.S."/>
            <person name="Grigoriev I.V."/>
        </authorList>
    </citation>
    <scope>NUCLEOTIDE SEQUENCE [LARGE SCALE GENOMIC DNA]</scope>
    <source>
        <strain evidence="12">FD-172 SS1</strain>
    </source>
</reference>
<dbReference type="InParanoid" id="A0A067LVV1"/>
<feature type="region of interest" description="Disordered" evidence="9">
    <location>
        <begin position="1"/>
        <end position="86"/>
    </location>
</feature>
<dbReference type="STRING" id="930990.A0A067LVV1"/>
<dbReference type="Proteomes" id="UP000027195">
    <property type="component" value="Unassembled WGS sequence"/>
</dbReference>
<dbReference type="HOGENOM" id="CLU_009961_1_0_1"/>
<organism evidence="11 12">
    <name type="scientific">Botryobasidium botryosum (strain FD-172 SS1)</name>
    <dbReference type="NCBI Taxonomy" id="930990"/>
    <lineage>
        <taxon>Eukaryota</taxon>
        <taxon>Fungi</taxon>
        <taxon>Dikarya</taxon>
        <taxon>Basidiomycota</taxon>
        <taxon>Agaricomycotina</taxon>
        <taxon>Agaricomycetes</taxon>
        <taxon>Cantharellales</taxon>
        <taxon>Botryobasidiaceae</taxon>
        <taxon>Botryobasidium</taxon>
    </lineage>
</organism>
<keyword evidence="3" id="KW-0479">Metal-binding</keyword>
<keyword evidence="7" id="KW-0862">Zinc</keyword>
<dbReference type="PROSITE" id="PS51873">
    <property type="entry name" value="TRIAD"/>
    <property type="match status" value="1"/>
</dbReference>
<dbReference type="PANTHER" id="PTHR22770:SF47">
    <property type="entry name" value="E3 UBIQUITIN-PROTEIN LIGASE RNF216"/>
    <property type="match status" value="1"/>
</dbReference>
<keyword evidence="4" id="KW-0677">Repeat</keyword>
<name>A0A067LVV1_BOTB1</name>
<feature type="region of interest" description="Disordered" evidence="9">
    <location>
        <begin position="747"/>
        <end position="791"/>
    </location>
</feature>
<protein>
    <recommendedName>
        <fullName evidence="10">RING-type domain-containing protein</fullName>
    </recommendedName>
</protein>
<evidence type="ECO:0000256" key="7">
    <source>
        <dbReference type="ARBA" id="ARBA00022833"/>
    </source>
</evidence>
<evidence type="ECO:0000256" key="3">
    <source>
        <dbReference type="ARBA" id="ARBA00022723"/>
    </source>
</evidence>
<accession>A0A067LVV1</accession>
<dbReference type="CDD" id="cd20339">
    <property type="entry name" value="BRcat_RBR_RNF216"/>
    <property type="match status" value="1"/>
</dbReference>
<feature type="coiled-coil region" evidence="8">
    <location>
        <begin position="661"/>
        <end position="695"/>
    </location>
</feature>
<dbReference type="SMART" id="SM00647">
    <property type="entry name" value="IBR"/>
    <property type="match status" value="2"/>
</dbReference>
<sequence>MANDVIVITSSPSPSRSPSPAQRSLRSRTREVRPLNKGKGRARNPPSPLSKRRAQKTNGLPPSRVICISDSDEDGVGTNTGLVAGSSNLARDDRVGTISVTREAVHNPLATGQEDNIEAGRQDGESSQGFEQPIPEPLNMDRSHENATPGPSNQANIIDLVDDNSLAASSSRAPPADPFDVFLAQILEIVPDVQPDYVRLLLKMHYETYGDQVDQAILHILLESNNYPKIERPNKKRKPVDEDDLKEKQKAKIDYASSDRDFEVGSTYKQLAINHLIQSFPYVPLPHLRKVFAAKNSLYAPSHLQLLADSNSTARPPPFKKKVAPSKFDFPAVGDDEDFTREREWLLNKLDEERAKEDQEVAQKLYEAEVEEAGEGVECGCCYSEYPFENMVQCPEAHLFCKGCAKTHAETLLGDRKTDILCIDQSGCRLAFPESEIARFLSEKTIALYHRIKQEKELEQAEIEGLESCPFCPYSVVIENDMERLFHCENEECGVVSCRQCKKPDHIPKTCEEMEADKHLDARHKVEEAMSEALMRKCPRCTKPFIKEHGCNKMTCPNCHTLSCYVCRQVVTGYDHFDQRPAGSTQSSSKCPLWDSLEARHHDEVAEAARKAKAEVLQANPDVAEAHIAVDLPSIPATPVRAAAAAALGIHPAYAAAPQYYQGYQAQLQAAQAQVAQARAAAQAAQAQVQAAAQLRAQFAQEQAQNNLAIQNAINARFAAAAAGPAHAFAQLAGPPAPAVVPRAVLPPAPPAPAAAPRARPRRQVARPLPPPHYAPVAGARGQRPARPAWK</sequence>
<dbReference type="InterPro" id="IPR047545">
    <property type="entry name" value="BRcat_RBR_RNF216"/>
</dbReference>
<evidence type="ECO:0000256" key="5">
    <source>
        <dbReference type="ARBA" id="ARBA00022771"/>
    </source>
</evidence>
<feature type="compositionally biased region" description="Polar residues" evidence="9">
    <location>
        <begin position="77"/>
        <end position="86"/>
    </location>
</feature>
<evidence type="ECO:0000259" key="10">
    <source>
        <dbReference type="PROSITE" id="PS51873"/>
    </source>
</evidence>
<dbReference type="InterPro" id="IPR047546">
    <property type="entry name" value="Rcat_RBR_RNF216"/>
</dbReference>
<feature type="region of interest" description="Disordered" evidence="9">
    <location>
        <begin position="103"/>
        <end position="156"/>
    </location>
</feature>
<evidence type="ECO:0000256" key="9">
    <source>
        <dbReference type="SAM" id="MobiDB-lite"/>
    </source>
</evidence>
<dbReference type="Pfam" id="PF26191">
    <property type="entry name" value="RING-HC_RBR_RNF216"/>
    <property type="match status" value="1"/>
</dbReference>
<keyword evidence="12" id="KW-1185">Reference proteome</keyword>
<dbReference type="InterPro" id="IPR051628">
    <property type="entry name" value="LUBAC_E3_Ligases"/>
</dbReference>
<proteinExistence type="predicted"/>
<evidence type="ECO:0000256" key="8">
    <source>
        <dbReference type="SAM" id="Coils"/>
    </source>
</evidence>
<keyword evidence="5" id="KW-0863">Zinc-finger</keyword>
<feature type="domain" description="RING-type" evidence="10">
    <location>
        <begin position="375"/>
        <end position="595"/>
    </location>
</feature>
<gene>
    <name evidence="11" type="ORF">BOTBODRAFT_38782</name>
</gene>
<dbReference type="Gene3D" id="1.20.120.1750">
    <property type="match status" value="1"/>
</dbReference>
<evidence type="ECO:0000313" key="12">
    <source>
        <dbReference type="Proteomes" id="UP000027195"/>
    </source>
</evidence>
<keyword evidence="8" id="KW-0175">Coiled coil</keyword>
<evidence type="ECO:0000256" key="1">
    <source>
        <dbReference type="ARBA" id="ARBA00004906"/>
    </source>
</evidence>
<evidence type="ECO:0000256" key="6">
    <source>
        <dbReference type="ARBA" id="ARBA00022786"/>
    </source>
</evidence>
<dbReference type="InterPro" id="IPR002867">
    <property type="entry name" value="IBR_dom"/>
</dbReference>
<evidence type="ECO:0000313" key="11">
    <source>
        <dbReference type="EMBL" id="KDQ07483.1"/>
    </source>
</evidence>
<dbReference type="CDD" id="cd20353">
    <property type="entry name" value="Rcat_RBR_RNF216"/>
    <property type="match status" value="1"/>
</dbReference>
<dbReference type="InterPro" id="IPR044066">
    <property type="entry name" value="TRIAD_supradom"/>
</dbReference>
<dbReference type="Pfam" id="PF26200">
    <property type="entry name" value="Rcat_RNF216"/>
    <property type="match status" value="1"/>
</dbReference>
<evidence type="ECO:0000256" key="2">
    <source>
        <dbReference type="ARBA" id="ARBA00022679"/>
    </source>
</evidence>
<dbReference type="PANTHER" id="PTHR22770">
    <property type="entry name" value="UBIQUITIN CONJUGATING ENZYME 7 INTERACTING PROTEIN-RELATED"/>
    <property type="match status" value="1"/>
</dbReference>
<keyword evidence="6" id="KW-0833">Ubl conjugation pathway</keyword>
<dbReference type="GO" id="GO:0008270">
    <property type="term" value="F:zinc ion binding"/>
    <property type="evidence" value="ECO:0007669"/>
    <property type="project" value="UniProtKB-KW"/>
</dbReference>
<dbReference type="AlphaFoldDB" id="A0A067LVV1"/>
<feature type="compositionally biased region" description="Low complexity" evidence="9">
    <location>
        <begin position="775"/>
        <end position="791"/>
    </location>
</feature>
<dbReference type="SUPFAM" id="SSF57850">
    <property type="entry name" value="RING/U-box"/>
    <property type="match status" value="2"/>
</dbReference>
<keyword evidence="2" id="KW-0808">Transferase</keyword>
<dbReference type="CDD" id="cd16630">
    <property type="entry name" value="RING-HC_RBR_RNF216"/>
    <property type="match status" value="1"/>
</dbReference>
<dbReference type="OrthoDB" id="10009520at2759"/>
<dbReference type="InterPro" id="IPR047544">
    <property type="entry name" value="RING-HC_RBR_RNF216"/>
</dbReference>
<dbReference type="GO" id="GO:0016740">
    <property type="term" value="F:transferase activity"/>
    <property type="evidence" value="ECO:0007669"/>
    <property type="project" value="UniProtKB-KW"/>
</dbReference>
<dbReference type="EMBL" id="KL198106">
    <property type="protein sequence ID" value="KDQ07483.1"/>
    <property type="molecule type" value="Genomic_DNA"/>
</dbReference>
<comment type="pathway">
    <text evidence="1">Protein modification; protein ubiquitination.</text>
</comment>
<feature type="compositionally biased region" description="Low complexity" evidence="9">
    <location>
        <begin position="10"/>
        <end position="24"/>
    </location>
</feature>
<evidence type="ECO:0000256" key="4">
    <source>
        <dbReference type="ARBA" id="ARBA00022737"/>
    </source>
</evidence>